<dbReference type="Proteomes" id="UP000447873">
    <property type="component" value="Unassembled WGS sequence"/>
</dbReference>
<proteinExistence type="predicted"/>
<organism evidence="2 3">
    <name type="scientific">Venturia inaequalis</name>
    <name type="common">Apple scab fungus</name>
    <dbReference type="NCBI Taxonomy" id="5025"/>
    <lineage>
        <taxon>Eukaryota</taxon>
        <taxon>Fungi</taxon>
        <taxon>Dikarya</taxon>
        <taxon>Ascomycota</taxon>
        <taxon>Pezizomycotina</taxon>
        <taxon>Dothideomycetes</taxon>
        <taxon>Pleosporomycetidae</taxon>
        <taxon>Venturiales</taxon>
        <taxon>Venturiaceae</taxon>
        <taxon>Venturia</taxon>
    </lineage>
</organism>
<evidence type="ECO:0000256" key="1">
    <source>
        <dbReference type="SAM" id="MobiDB-lite"/>
    </source>
</evidence>
<feature type="region of interest" description="Disordered" evidence="1">
    <location>
        <begin position="157"/>
        <end position="176"/>
    </location>
</feature>
<dbReference type="EMBL" id="WNWS01000517">
    <property type="protein sequence ID" value="KAE9966447.1"/>
    <property type="molecule type" value="Genomic_DNA"/>
</dbReference>
<gene>
    <name evidence="2" type="ORF">EG328_008908</name>
</gene>
<feature type="compositionally biased region" description="Basic and acidic residues" evidence="1">
    <location>
        <begin position="8"/>
        <end position="26"/>
    </location>
</feature>
<name>A0A8H3YQG1_VENIN</name>
<feature type="compositionally biased region" description="Basic residues" evidence="1">
    <location>
        <begin position="46"/>
        <end position="57"/>
    </location>
</feature>
<accession>A0A8H3YQG1</accession>
<dbReference type="OrthoDB" id="10529457at2759"/>
<sequence length="291" mass="31969">MTRKKTAPKLDADQKSLTREQRELKKSNPRTRSTSPNTTQCLHNRSSQHKPKRKPKPRPLPPLTPDQIAAQVSARIAQLSQPLAKPTPSVKVNNHAELQSSKIARLTSKIAVTEVEIQRLRCEQLKAREAVQQSLEVQRFAALAILERREALEKAVKEKGDAGDAGSNGGGGGEYKQIEPLKEDLENNLQAAKQALPTTNHPEDILQIPGHDSPFTNGVARTGESVMERVMKLFEKMESDGKRGTVSEGARIVLDALARKPSEEAGRDSDNGLILEVLARALRAEEGRVAN</sequence>
<dbReference type="AlphaFoldDB" id="A0A8H3YQG1"/>
<comment type="caution">
    <text evidence="2">The sequence shown here is derived from an EMBL/GenBank/DDBJ whole genome shotgun (WGS) entry which is preliminary data.</text>
</comment>
<evidence type="ECO:0000313" key="3">
    <source>
        <dbReference type="Proteomes" id="UP000447873"/>
    </source>
</evidence>
<feature type="region of interest" description="Disordered" evidence="1">
    <location>
        <begin position="1"/>
        <end position="65"/>
    </location>
</feature>
<evidence type="ECO:0000313" key="2">
    <source>
        <dbReference type="EMBL" id="KAE9966447.1"/>
    </source>
</evidence>
<protein>
    <submittedName>
        <fullName evidence="2">Uncharacterized protein</fullName>
    </submittedName>
</protein>
<feature type="compositionally biased region" description="Polar residues" evidence="1">
    <location>
        <begin position="30"/>
        <end position="45"/>
    </location>
</feature>
<reference evidence="2 3" key="1">
    <citation type="submission" date="2018-12" db="EMBL/GenBank/DDBJ databases">
        <title>Venturia inaequalis Genome Resource.</title>
        <authorList>
            <person name="Lichtner F.J."/>
        </authorList>
    </citation>
    <scope>NUCLEOTIDE SEQUENCE [LARGE SCALE GENOMIC DNA]</scope>
    <source>
        <strain evidence="2 3">120213</strain>
    </source>
</reference>